<name>A0A4Y7WHQ7_9BACI</name>
<dbReference type="AlphaFoldDB" id="A0A4Y7WHQ7"/>
<comment type="caution">
    <text evidence="4">The sequence shown here is derived from an EMBL/GenBank/DDBJ whole genome shotgun (WGS) entry which is preliminary data.</text>
</comment>
<dbReference type="Pfam" id="PF17746">
    <property type="entry name" value="SfsA_N"/>
    <property type="match status" value="1"/>
</dbReference>
<dbReference type="HAMAP" id="MF_00095">
    <property type="entry name" value="SfsA"/>
    <property type="match status" value="1"/>
</dbReference>
<dbReference type="PANTHER" id="PTHR30545">
    <property type="entry name" value="SUGAR FERMENTATION STIMULATION PROTEIN A"/>
    <property type="match status" value="1"/>
</dbReference>
<feature type="domain" description="SfsA N-terminal OB" evidence="3">
    <location>
        <begin position="13"/>
        <end position="79"/>
    </location>
</feature>
<dbReference type="CDD" id="cd22359">
    <property type="entry name" value="SfsA-like_bacterial"/>
    <property type="match status" value="1"/>
</dbReference>
<sequence>MVVFPTLVKTTFIKRPNRFILHVKREDTGEQIEAHLPDPGRLKELLIEQATIWVEYVDKSSRKTSWTAVLCETEEGHVVSLQTTIANKLAEAAIKKKRIPSLREWSIKKRECKVGSSRFDFLLQNDQDEELLLEVKSVTLARTGEGFFPDAPTARGARHVQELTELTEQGRYQTAILFVAQRSDIRSVAVETIIDPAFAQSINEANQANVQIVAVSTTLSKEKMDIRQEIPFII</sequence>
<organism evidence="4 5">
    <name type="scientific">Shouchella lehensis</name>
    <dbReference type="NCBI Taxonomy" id="300825"/>
    <lineage>
        <taxon>Bacteria</taxon>
        <taxon>Bacillati</taxon>
        <taxon>Bacillota</taxon>
        <taxon>Bacilli</taxon>
        <taxon>Bacillales</taxon>
        <taxon>Bacillaceae</taxon>
        <taxon>Shouchella</taxon>
    </lineage>
</organism>
<evidence type="ECO:0000256" key="1">
    <source>
        <dbReference type="HAMAP-Rule" id="MF_00095"/>
    </source>
</evidence>
<dbReference type="Pfam" id="PF03749">
    <property type="entry name" value="SfsA"/>
    <property type="match status" value="1"/>
</dbReference>
<dbReference type="InterPro" id="IPR005224">
    <property type="entry name" value="SfsA"/>
</dbReference>
<protein>
    <recommendedName>
        <fullName evidence="1">Sugar fermentation stimulation protein homolog</fullName>
    </recommendedName>
</protein>
<accession>A0A4Y7WHQ7</accession>
<dbReference type="PANTHER" id="PTHR30545:SF2">
    <property type="entry name" value="SUGAR FERMENTATION STIMULATION PROTEIN A"/>
    <property type="match status" value="1"/>
</dbReference>
<dbReference type="InterPro" id="IPR041465">
    <property type="entry name" value="SfsA_N"/>
</dbReference>
<dbReference type="Proteomes" id="UP000298210">
    <property type="component" value="Unassembled WGS sequence"/>
</dbReference>
<dbReference type="InterPro" id="IPR040452">
    <property type="entry name" value="SfsA_C"/>
</dbReference>
<reference evidence="4 5" key="1">
    <citation type="submission" date="2019-03" db="EMBL/GenBank/DDBJ databases">
        <authorList>
            <person name="Liu G."/>
        </authorList>
    </citation>
    <scope>NUCLEOTIDE SEQUENCE [LARGE SCALE GENOMIC DNA]</scope>
    <source>
        <strain evidence="4 5">DSM 19099</strain>
    </source>
</reference>
<feature type="domain" description="Sugar fermentation stimulation protein C-terminal" evidence="2">
    <location>
        <begin position="85"/>
        <end position="222"/>
    </location>
</feature>
<comment type="similarity">
    <text evidence="1">Belongs to the SfsA family.</text>
</comment>
<dbReference type="EMBL" id="SNUX01000003">
    <property type="protein sequence ID" value="TES47940.1"/>
    <property type="molecule type" value="Genomic_DNA"/>
</dbReference>
<evidence type="ECO:0000259" key="3">
    <source>
        <dbReference type="Pfam" id="PF17746"/>
    </source>
</evidence>
<evidence type="ECO:0000259" key="2">
    <source>
        <dbReference type="Pfam" id="PF03749"/>
    </source>
</evidence>
<proteinExistence type="inferred from homology"/>
<dbReference type="RefSeq" id="WP_124741744.1">
    <property type="nucleotide sequence ID" value="NZ_LDIM01000014.1"/>
</dbReference>
<dbReference type="Gene3D" id="3.40.1350.60">
    <property type="match status" value="1"/>
</dbReference>
<evidence type="ECO:0000313" key="4">
    <source>
        <dbReference type="EMBL" id="TES47940.1"/>
    </source>
</evidence>
<evidence type="ECO:0000313" key="5">
    <source>
        <dbReference type="Proteomes" id="UP000298210"/>
    </source>
</evidence>
<dbReference type="Gene3D" id="2.40.50.580">
    <property type="match status" value="1"/>
</dbReference>
<dbReference type="NCBIfam" id="TIGR00230">
    <property type="entry name" value="sfsA"/>
    <property type="match status" value="1"/>
</dbReference>
<gene>
    <name evidence="1 4" type="primary">sfsA</name>
    <name evidence="4" type="ORF">E2L03_12440</name>
</gene>
<dbReference type="GO" id="GO:0003677">
    <property type="term" value="F:DNA binding"/>
    <property type="evidence" value="ECO:0007669"/>
    <property type="project" value="InterPro"/>
</dbReference>